<comment type="caution">
    <text evidence="2">The sequence shown here is derived from an EMBL/GenBank/DDBJ whole genome shotgun (WGS) entry which is preliminary data.</text>
</comment>
<accession>A0A4C1UNY4</accession>
<dbReference type="AlphaFoldDB" id="A0A4C1UNY4"/>
<feature type="region of interest" description="Disordered" evidence="1">
    <location>
        <begin position="118"/>
        <end position="144"/>
    </location>
</feature>
<keyword evidence="3" id="KW-1185">Reference proteome</keyword>
<dbReference type="Proteomes" id="UP000299102">
    <property type="component" value="Unassembled WGS sequence"/>
</dbReference>
<organism evidence="2 3">
    <name type="scientific">Eumeta variegata</name>
    <name type="common">Bagworm moth</name>
    <name type="synonym">Eumeta japonica</name>
    <dbReference type="NCBI Taxonomy" id="151549"/>
    <lineage>
        <taxon>Eukaryota</taxon>
        <taxon>Metazoa</taxon>
        <taxon>Ecdysozoa</taxon>
        <taxon>Arthropoda</taxon>
        <taxon>Hexapoda</taxon>
        <taxon>Insecta</taxon>
        <taxon>Pterygota</taxon>
        <taxon>Neoptera</taxon>
        <taxon>Endopterygota</taxon>
        <taxon>Lepidoptera</taxon>
        <taxon>Glossata</taxon>
        <taxon>Ditrysia</taxon>
        <taxon>Tineoidea</taxon>
        <taxon>Psychidae</taxon>
        <taxon>Oiketicinae</taxon>
        <taxon>Eumeta</taxon>
    </lineage>
</organism>
<name>A0A4C1UNY4_EUMVA</name>
<dbReference type="EMBL" id="BGZK01000202">
    <property type="protein sequence ID" value="GBP28049.1"/>
    <property type="molecule type" value="Genomic_DNA"/>
</dbReference>
<reference evidence="2 3" key="1">
    <citation type="journal article" date="2019" name="Commun. Biol.">
        <title>The bagworm genome reveals a unique fibroin gene that provides high tensile strength.</title>
        <authorList>
            <person name="Kono N."/>
            <person name="Nakamura H."/>
            <person name="Ohtoshi R."/>
            <person name="Tomita M."/>
            <person name="Numata K."/>
            <person name="Arakawa K."/>
        </authorList>
    </citation>
    <scope>NUCLEOTIDE SEQUENCE [LARGE SCALE GENOMIC DNA]</scope>
</reference>
<protein>
    <submittedName>
        <fullName evidence="2">Uncharacterized protein</fullName>
    </submittedName>
</protein>
<feature type="region of interest" description="Disordered" evidence="1">
    <location>
        <begin position="1"/>
        <end position="48"/>
    </location>
</feature>
<feature type="compositionally biased region" description="Low complexity" evidence="1">
    <location>
        <begin position="1"/>
        <end position="22"/>
    </location>
</feature>
<proteinExistence type="predicted"/>
<evidence type="ECO:0000256" key="1">
    <source>
        <dbReference type="SAM" id="MobiDB-lite"/>
    </source>
</evidence>
<sequence length="156" mass="16525">MTPGRARSGRRASGAGARTSPPTARPPPAPPRAADTRGKHGRRRPRESWIPVVVADGRAWSRRARRRLPAPARARLARSLCPGGACQGRRLSSGIPFPRPPTGIAHTSELLVPSECSNFAAGRGGGGGLDTPPPHPETSSQIPPTLRFSNLLRLAF</sequence>
<feature type="region of interest" description="Disordered" evidence="1">
    <location>
        <begin position="82"/>
        <end position="102"/>
    </location>
</feature>
<evidence type="ECO:0000313" key="3">
    <source>
        <dbReference type="Proteomes" id="UP000299102"/>
    </source>
</evidence>
<evidence type="ECO:0000313" key="2">
    <source>
        <dbReference type="EMBL" id="GBP28049.1"/>
    </source>
</evidence>
<gene>
    <name evidence="2" type="ORF">EVAR_21168_1</name>
</gene>